<evidence type="ECO:0000256" key="3">
    <source>
        <dbReference type="ARBA" id="ARBA00011738"/>
    </source>
</evidence>
<feature type="domain" description="Peptidase M20 dimerisation" evidence="9">
    <location>
        <begin position="214"/>
        <end position="309"/>
    </location>
</feature>
<dbReference type="SUPFAM" id="SSF55031">
    <property type="entry name" value="Bacterial exopeptidase dimerisation domain"/>
    <property type="match status" value="1"/>
</dbReference>
<dbReference type="Pfam" id="PF01546">
    <property type="entry name" value="Peptidase_M20"/>
    <property type="match status" value="1"/>
</dbReference>
<dbReference type="Proteomes" id="UP000248806">
    <property type="component" value="Unassembled WGS sequence"/>
</dbReference>
<sequence>MEIADVARTVMERCDVLAGYSEEHGRLTRRFASHPMKEVNRLVETWMRQAGMATRQDHAGNIIGRYEGQGSSEKVFLLGSHLDTVRDAGKYDGVLGVLVALAGIELLHDRRERLPFALEIIGFADEEGLRYHYPFLGSKALTGSLEKSILYLTDEQGIPLIEAIRHFGGKPEALIFHCSEQKRYDDWLGYCEVHIEQGPVLEAKGLPVGVVTAITGLSRCKLVFEGEANHAGTQPMALRRDALCAAAEFVLAVERYAGTVEGLVATVGQLQVSPGAINVIPGRVSLSLDVRHQVDAIRREADQKLFEEAIQICTRRGIQVAREEMQETPTIPCTPWLMQLLEQAIDQVGGMPCALPSGAGHDAMIMSRCTDIAMLFVRCLGGISHHPAESVCIEDVAQAIRVMERFFLLLKQHVL</sequence>
<evidence type="ECO:0000313" key="11">
    <source>
        <dbReference type="Proteomes" id="UP000248806"/>
    </source>
</evidence>
<evidence type="ECO:0000256" key="2">
    <source>
        <dbReference type="ARBA" id="ARBA00006153"/>
    </source>
</evidence>
<feature type="binding site" evidence="7">
    <location>
        <position position="385"/>
    </location>
    <ligand>
        <name>Zn(2+)</name>
        <dbReference type="ChEBI" id="CHEBI:29105"/>
        <label>2</label>
    </ligand>
</feature>
<dbReference type="OrthoDB" id="9808195at2"/>
<dbReference type="PANTHER" id="PTHR32494:SF19">
    <property type="entry name" value="ALLANTOATE DEIMINASE-RELATED"/>
    <property type="match status" value="1"/>
</dbReference>
<keyword evidence="7" id="KW-0862">Zinc</keyword>
<keyword evidence="4 7" id="KW-0479">Metal-binding</keyword>
<evidence type="ECO:0000256" key="1">
    <source>
        <dbReference type="ARBA" id="ARBA00001936"/>
    </source>
</evidence>
<dbReference type="PANTHER" id="PTHR32494">
    <property type="entry name" value="ALLANTOATE DEIMINASE-RELATED"/>
    <property type="match status" value="1"/>
</dbReference>
<dbReference type="NCBIfam" id="NF006775">
    <property type="entry name" value="PRK09290.2-5"/>
    <property type="match status" value="1"/>
</dbReference>
<feature type="binding site" evidence="8">
    <location>
        <position position="291"/>
    </location>
    <ligand>
        <name>allantoate</name>
        <dbReference type="ChEBI" id="CHEBI:17536"/>
    </ligand>
</feature>
<dbReference type="RefSeq" id="WP_111322290.1">
    <property type="nucleotide sequence ID" value="NZ_BIFX01000001.1"/>
</dbReference>
<keyword evidence="5" id="KW-0378">Hydrolase</keyword>
<accession>A0A326U805</accession>
<comment type="cofactor">
    <cofactor evidence="7">
        <name>Zn(2+)</name>
        <dbReference type="ChEBI" id="CHEBI:29105"/>
    </cofactor>
    <text evidence="7">Binds 2 Zn(2+) ions per subunit.</text>
</comment>
<evidence type="ECO:0000313" key="10">
    <source>
        <dbReference type="EMBL" id="PZW30509.1"/>
    </source>
</evidence>
<keyword evidence="6" id="KW-0464">Manganese</keyword>
<evidence type="ECO:0000256" key="8">
    <source>
        <dbReference type="PIRSR" id="PIRSR001235-2"/>
    </source>
</evidence>
<keyword evidence="11" id="KW-1185">Reference proteome</keyword>
<comment type="cofactor">
    <cofactor evidence="1">
        <name>Mn(2+)</name>
        <dbReference type="ChEBI" id="CHEBI:29035"/>
    </cofactor>
</comment>
<feature type="binding site" evidence="7">
    <location>
        <position position="92"/>
    </location>
    <ligand>
        <name>Zn(2+)</name>
        <dbReference type="ChEBI" id="CHEBI:29105"/>
        <label>1</label>
    </ligand>
</feature>
<evidence type="ECO:0000256" key="6">
    <source>
        <dbReference type="ARBA" id="ARBA00023211"/>
    </source>
</evidence>
<gene>
    <name evidence="10" type="ORF">EI42_02480</name>
</gene>
<dbReference type="Pfam" id="PF07687">
    <property type="entry name" value="M20_dimer"/>
    <property type="match status" value="1"/>
</dbReference>
<comment type="caution">
    <text evidence="10">The sequence shown here is derived from an EMBL/GenBank/DDBJ whole genome shotgun (WGS) entry which is preliminary data.</text>
</comment>
<organism evidence="10 11">
    <name type="scientific">Thermosporothrix hazakensis</name>
    <dbReference type="NCBI Taxonomy" id="644383"/>
    <lineage>
        <taxon>Bacteria</taxon>
        <taxon>Bacillati</taxon>
        <taxon>Chloroflexota</taxon>
        <taxon>Ktedonobacteria</taxon>
        <taxon>Ktedonobacterales</taxon>
        <taxon>Thermosporotrichaceae</taxon>
        <taxon>Thermosporothrix</taxon>
    </lineage>
</organism>
<dbReference type="SUPFAM" id="SSF53187">
    <property type="entry name" value="Zn-dependent exopeptidases"/>
    <property type="match status" value="1"/>
</dbReference>
<reference evidence="10 11" key="1">
    <citation type="submission" date="2018-06" db="EMBL/GenBank/DDBJ databases">
        <title>Genomic Encyclopedia of Archaeal and Bacterial Type Strains, Phase II (KMG-II): from individual species to whole genera.</title>
        <authorList>
            <person name="Goeker M."/>
        </authorList>
    </citation>
    <scope>NUCLEOTIDE SEQUENCE [LARGE SCALE GENOMIC DNA]</scope>
    <source>
        <strain evidence="10 11">ATCC BAA-1881</strain>
    </source>
</reference>
<protein>
    <submittedName>
        <fullName evidence="10">Allantoate deiminase</fullName>
    </submittedName>
</protein>
<dbReference type="GO" id="GO:0016813">
    <property type="term" value="F:hydrolase activity, acting on carbon-nitrogen (but not peptide) bonds, in linear amidines"/>
    <property type="evidence" value="ECO:0007669"/>
    <property type="project" value="InterPro"/>
</dbReference>
<dbReference type="InterPro" id="IPR036264">
    <property type="entry name" value="Bact_exopeptidase_dim_dom"/>
</dbReference>
<dbReference type="InterPro" id="IPR010158">
    <property type="entry name" value="Amidase_Cbmase"/>
</dbReference>
<feature type="binding site" evidence="8">
    <location>
        <position position="278"/>
    </location>
    <ligand>
        <name>allantoate</name>
        <dbReference type="ChEBI" id="CHEBI:17536"/>
    </ligand>
</feature>
<evidence type="ECO:0000259" key="9">
    <source>
        <dbReference type="Pfam" id="PF07687"/>
    </source>
</evidence>
<dbReference type="NCBIfam" id="TIGR01879">
    <property type="entry name" value="hydantase"/>
    <property type="match status" value="1"/>
</dbReference>
<dbReference type="EMBL" id="QKUF01000007">
    <property type="protein sequence ID" value="PZW30509.1"/>
    <property type="molecule type" value="Genomic_DNA"/>
</dbReference>
<evidence type="ECO:0000256" key="7">
    <source>
        <dbReference type="PIRSR" id="PIRSR001235-1"/>
    </source>
</evidence>
<evidence type="ECO:0000256" key="5">
    <source>
        <dbReference type="ARBA" id="ARBA00022801"/>
    </source>
</evidence>
<dbReference type="PIRSF" id="PIRSF001235">
    <property type="entry name" value="Amidase_carbamoylase"/>
    <property type="match status" value="1"/>
</dbReference>
<feature type="binding site" evidence="7">
    <location>
        <position position="92"/>
    </location>
    <ligand>
        <name>Zn(2+)</name>
        <dbReference type="ChEBI" id="CHEBI:29105"/>
        <label>2</label>
    </ligand>
</feature>
<dbReference type="GO" id="GO:0046872">
    <property type="term" value="F:metal ion binding"/>
    <property type="evidence" value="ECO:0007669"/>
    <property type="project" value="UniProtKB-KW"/>
</dbReference>
<comment type="subunit">
    <text evidence="3">Homodimer.</text>
</comment>
<feature type="binding site" evidence="8">
    <location>
        <position position="219"/>
    </location>
    <ligand>
        <name>allantoate</name>
        <dbReference type="ChEBI" id="CHEBI:17536"/>
    </ligand>
</feature>
<dbReference type="AlphaFoldDB" id="A0A326U805"/>
<dbReference type="CDD" id="cd03884">
    <property type="entry name" value="M20_bAS"/>
    <property type="match status" value="1"/>
</dbReference>
<dbReference type="InterPro" id="IPR011650">
    <property type="entry name" value="Peptidase_M20_dimer"/>
</dbReference>
<dbReference type="Gene3D" id="3.30.70.360">
    <property type="match status" value="1"/>
</dbReference>
<name>A0A326U805_THEHA</name>
<comment type="similarity">
    <text evidence="2">Belongs to the peptidase M20 family.</text>
</comment>
<proteinExistence type="inferred from homology"/>
<dbReference type="InterPro" id="IPR002933">
    <property type="entry name" value="Peptidase_M20"/>
</dbReference>
<dbReference type="Gene3D" id="3.40.630.10">
    <property type="entry name" value="Zn peptidases"/>
    <property type="match status" value="1"/>
</dbReference>
<feature type="binding site" evidence="7">
    <location>
        <position position="127"/>
    </location>
    <ligand>
        <name>Zn(2+)</name>
        <dbReference type="ChEBI" id="CHEBI:29105"/>
        <label>2</label>
    </ligand>
</feature>
<feature type="binding site" evidence="7">
    <location>
        <position position="194"/>
    </location>
    <ligand>
        <name>Zn(2+)</name>
        <dbReference type="ChEBI" id="CHEBI:29105"/>
        <label>1</label>
    </ligand>
</feature>
<evidence type="ECO:0000256" key="4">
    <source>
        <dbReference type="ARBA" id="ARBA00022723"/>
    </source>
</evidence>
<feature type="binding site" evidence="7">
    <location>
        <position position="81"/>
    </location>
    <ligand>
        <name>Zn(2+)</name>
        <dbReference type="ChEBI" id="CHEBI:29105"/>
        <label>1</label>
    </ligand>
</feature>